<dbReference type="AlphaFoldDB" id="A0A381Y1T5"/>
<evidence type="ECO:0000313" key="2">
    <source>
        <dbReference type="EMBL" id="SVA70988.1"/>
    </source>
</evidence>
<organism evidence="2">
    <name type="scientific">marine metagenome</name>
    <dbReference type="NCBI Taxonomy" id="408172"/>
    <lineage>
        <taxon>unclassified sequences</taxon>
        <taxon>metagenomes</taxon>
        <taxon>ecological metagenomes</taxon>
    </lineage>
</organism>
<sequence length="172" mass="20319">MIKNYIKSVLIITFLLVAYSSTNFLYSQDTSTKNKTITLKELEDQIDLLFKEIDKLNKDFNSKISKQLESLIKENKNYLDQLENEYKSKIKDESSKIESLKKSVDEILRIKNEELKIVDKKINDIEKNIKNLSSDEYIKNLRKNIKKELDEFRNTLIKSFEESLNIKVDTIN</sequence>
<dbReference type="EMBL" id="UINC01017202">
    <property type="protein sequence ID" value="SVA70988.1"/>
    <property type="molecule type" value="Genomic_DNA"/>
</dbReference>
<gene>
    <name evidence="2" type="ORF">METZ01_LOCUS123842</name>
</gene>
<feature type="coiled-coil region" evidence="1">
    <location>
        <begin position="39"/>
        <end position="158"/>
    </location>
</feature>
<keyword evidence="1" id="KW-0175">Coiled coil</keyword>
<name>A0A381Y1T5_9ZZZZ</name>
<proteinExistence type="predicted"/>
<reference evidence="2" key="1">
    <citation type="submission" date="2018-05" db="EMBL/GenBank/DDBJ databases">
        <authorList>
            <person name="Lanie J.A."/>
            <person name="Ng W.-L."/>
            <person name="Kazmierczak K.M."/>
            <person name="Andrzejewski T.M."/>
            <person name="Davidsen T.M."/>
            <person name="Wayne K.J."/>
            <person name="Tettelin H."/>
            <person name="Glass J.I."/>
            <person name="Rusch D."/>
            <person name="Podicherti R."/>
            <person name="Tsui H.-C.T."/>
            <person name="Winkler M.E."/>
        </authorList>
    </citation>
    <scope>NUCLEOTIDE SEQUENCE</scope>
</reference>
<protein>
    <submittedName>
        <fullName evidence="2">Uncharacterized protein</fullName>
    </submittedName>
</protein>
<accession>A0A381Y1T5</accession>
<evidence type="ECO:0000256" key="1">
    <source>
        <dbReference type="SAM" id="Coils"/>
    </source>
</evidence>